<dbReference type="AlphaFoldDB" id="A0BT37"/>
<dbReference type="HOGENOM" id="CLU_2594948_0_0_1"/>
<dbReference type="Proteomes" id="UP000000600">
    <property type="component" value="Unassembled WGS sequence"/>
</dbReference>
<gene>
    <name evidence="1" type="ORF">GSPATT00031936001</name>
</gene>
<proteinExistence type="predicted"/>
<evidence type="ECO:0000313" key="2">
    <source>
        <dbReference type="Proteomes" id="UP000000600"/>
    </source>
</evidence>
<name>A0BT37_PARTE</name>
<keyword evidence="2" id="KW-1185">Reference proteome</keyword>
<dbReference type="InParanoid" id="A0BT37"/>
<accession>A0BT37</accession>
<evidence type="ECO:0000313" key="1">
    <source>
        <dbReference type="EMBL" id="CAK61704.1"/>
    </source>
</evidence>
<reference evidence="1 2" key="1">
    <citation type="journal article" date="2006" name="Nature">
        <title>Global trends of whole-genome duplications revealed by the ciliate Paramecium tetraurelia.</title>
        <authorList>
            <consortium name="Genoscope"/>
            <person name="Aury J.-M."/>
            <person name="Jaillon O."/>
            <person name="Duret L."/>
            <person name="Noel B."/>
            <person name="Jubin C."/>
            <person name="Porcel B.M."/>
            <person name="Segurens B."/>
            <person name="Daubin V."/>
            <person name="Anthouard V."/>
            <person name="Aiach N."/>
            <person name="Arnaiz O."/>
            <person name="Billaut A."/>
            <person name="Beisson J."/>
            <person name="Blanc I."/>
            <person name="Bouhouche K."/>
            <person name="Camara F."/>
            <person name="Duharcourt S."/>
            <person name="Guigo R."/>
            <person name="Gogendeau D."/>
            <person name="Katinka M."/>
            <person name="Keller A.-M."/>
            <person name="Kissmehl R."/>
            <person name="Klotz C."/>
            <person name="Koll F."/>
            <person name="Le Moue A."/>
            <person name="Lepere C."/>
            <person name="Malinsky S."/>
            <person name="Nowacki M."/>
            <person name="Nowak J.K."/>
            <person name="Plattner H."/>
            <person name="Poulain J."/>
            <person name="Ruiz F."/>
            <person name="Serrano V."/>
            <person name="Zagulski M."/>
            <person name="Dessen P."/>
            <person name="Betermier M."/>
            <person name="Weissenbach J."/>
            <person name="Scarpelli C."/>
            <person name="Schachter V."/>
            <person name="Sperling L."/>
            <person name="Meyer E."/>
            <person name="Cohen J."/>
            <person name="Wincker P."/>
        </authorList>
    </citation>
    <scope>NUCLEOTIDE SEQUENCE [LARGE SCALE GENOMIC DNA]</scope>
    <source>
        <strain evidence="1 2">Stock d4-2</strain>
    </source>
</reference>
<dbReference type="OrthoDB" id="10489593at2759"/>
<protein>
    <submittedName>
        <fullName evidence="1">Uncharacterized protein</fullName>
    </submittedName>
</protein>
<organism evidence="1 2">
    <name type="scientific">Paramecium tetraurelia</name>
    <dbReference type="NCBI Taxonomy" id="5888"/>
    <lineage>
        <taxon>Eukaryota</taxon>
        <taxon>Sar</taxon>
        <taxon>Alveolata</taxon>
        <taxon>Ciliophora</taxon>
        <taxon>Intramacronucleata</taxon>
        <taxon>Oligohymenophorea</taxon>
        <taxon>Peniculida</taxon>
        <taxon>Parameciidae</taxon>
        <taxon>Paramecium</taxon>
    </lineage>
</organism>
<dbReference type="RefSeq" id="XP_001429102.1">
    <property type="nucleotide sequence ID" value="XM_001429065.1"/>
</dbReference>
<dbReference type="GeneID" id="5014886"/>
<sequence>MSRQSAYFLVQGFDDSQETVEDEKKKKVYILQKINGFTIMDSIPGHCRMLRWHRSFCCVLPIERVFESSLVQKQFEILND</sequence>
<dbReference type="EMBL" id="CT868015">
    <property type="protein sequence ID" value="CAK61704.1"/>
    <property type="molecule type" value="Genomic_DNA"/>
</dbReference>
<dbReference type="KEGG" id="ptm:GSPATT00031936001"/>